<evidence type="ECO:0000256" key="1">
    <source>
        <dbReference type="ARBA" id="ARBA00004370"/>
    </source>
</evidence>
<keyword evidence="3 5" id="KW-1133">Transmembrane helix</keyword>
<evidence type="ECO:0000256" key="2">
    <source>
        <dbReference type="ARBA" id="ARBA00022692"/>
    </source>
</evidence>
<keyword evidence="2 5" id="KW-0812">Transmembrane</keyword>
<proteinExistence type="predicted"/>
<evidence type="ECO:0000256" key="5">
    <source>
        <dbReference type="SAM" id="Phobius"/>
    </source>
</evidence>
<evidence type="ECO:0000256" key="3">
    <source>
        <dbReference type="ARBA" id="ARBA00022989"/>
    </source>
</evidence>
<dbReference type="Gene3D" id="2.30.30.60">
    <property type="match status" value="1"/>
</dbReference>
<dbReference type="SUPFAM" id="SSF50182">
    <property type="entry name" value="Sm-like ribonucleoproteins"/>
    <property type="match status" value="1"/>
</dbReference>
<keyword evidence="8" id="KW-1185">Reference proteome</keyword>
<protein>
    <submittedName>
        <fullName evidence="7">Mechanosensitive ion channel protein MscS</fullName>
    </submittedName>
</protein>
<reference evidence="7 8" key="1">
    <citation type="journal article" date="2019" name="Sci. Rep.">
        <title>Sulfobacillus thermotolerans: new insights into resistance and metabolic capacities of acidophilic chemolithotrophs.</title>
        <authorList>
            <person name="Panyushkina A.E."/>
            <person name="Babenko V.V."/>
            <person name="Nikitina A.S."/>
            <person name="Selezneva O.V."/>
            <person name="Tsaplina I.A."/>
            <person name="Letarova M.A."/>
            <person name="Kostryukova E.S."/>
            <person name="Letarov A.V."/>
        </authorList>
    </citation>
    <scope>NUCLEOTIDE SEQUENCE [LARGE SCALE GENOMIC DNA]</scope>
    <source>
        <strain evidence="7 8">Kr1</strain>
    </source>
</reference>
<name>A0ABM6RWA5_9FIRM</name>
<feature type="transmembrane region" description="Helical" evidence="5">
    <location>
        <begin position="87"/>
        <end position="108"/>
    </location>
</feature>
<sequence length="301" mass="32884">MDLKKLWRRTGLFILGLLVIGVGLAILVDQGKRHNLLPPETIDPIKALIVLMIGGAISYLLERYLFQLAARALGANRTTSLRFLIRLFLLLAVILSVLAAFGVGLSSVVFGGAFVTAIIGLAGQTMFGNLIAGIAILVFHPFEVGDRINFVAWQYPVLMPSFPHEALKPTYSGVVTDITLMYTSLATDSGPTMVIPNGIIIQAAVENMAHAKKRILRMRFDVDMAIDPAELLPRVEKLLNTLGFVGSTPRIIDVTPTTFALLLVVDTKLRSDDEVRHQIFGHLVPMIRHLAHPDSTESGKS</sequence>
<evidence type="ECO:0000259" key="6">
    <source>
        <dbReference type="Pfam" id="PF00924"/>
    </source>
</evidence>
<gene>
    <name evidence="7" type="ORF">BXT84_11105</name>
</gene>
<feature type="transmembrane region" description="Helical" evidence="5">
    <location>
        <begin position="12"/>
        <end position="28"/>
    </location>
</feature>
<dbReference type="InterPro" id="IPR023408">
    <property type="entry name" value="MscS_beta-dom_sf"/>
</dbReference>
<feature type="transmembrane region" description="Helical" evidence="5">
    <location>
        <begin position="48"/>
        <end position="66"/>
    </location>
</feature>
<evidence type="ECO:0000256" key="4">
    <source>
        <dbReference type="ARBA" id="ARBA00023136"/>
    </source>
</evidence>
<dbReference type="PANTHER" id="PTHR30221:SF1">
    <property type="entry name" value="SMALL-CONDUCTANCE MECHANOSENSITIVE CHANNEL"/>
    <property type="match status" value="1"/>
</dbReference>
<dbReference type="Proteomes" id="UP000325292">
    <property type="component" value="Chromosome"/>
</dbReference>
<dbReference type="PANTHER" id="PTHR30221">
    <property type="entry name" value="SMALL-CONDUCTANCE MECHANOSENSITIVE CHANNEL"/>
    <property type="match status" value="1"/>
</dbReference>
<keyword evidence="4 5" id="KW-0472">Membrane</keyword>
<dbReference type="InterPro" id="IPR010920">
    <property type="entry name" value="LSM_dom_sf"/>
</dbReference>
<dbReference type="Pfam" id="PF00924">
    <property type="entry name" value="MS_channel_2nd"/>
    <property type="match status" value="1"/>
</dbReference>
<dbReference type="EMBL" id="CP019454">
    <property type="protein sequence ID" value="AUW95549.1"/>
    <property type="molecule type" value="Genomic_DNA"/>
</dbReference>
<accession>A0ABM6RWA5</accession>
<evidence type="ECO:0000313" key="8">
    <source>
        <dbReference type="Proteomes" id="UP000325292"/>
    </source>
</evidence>
<evidence type="ECO:0000313" key="7">
    <source>
        <dbReference type="EMBL" id="AUW95549.1"/>
    </source>
</evidence>
<dbReference type="InterPro" id="IPR006685">
    <property type="entry name" value="MscS_channel_2nd"/>
</dbReference>
<dbReference type="InterPro" id="IPR045275">
    <property type="entry name" value="MscS_archaea/bacteria_type"/>
</dbReference>
<dbReference type="Gene3D" id="1.10.287.1260">
    <property type="match status" value="1"/>
</dbReference>
<feature type="domain" description="Mechanosensitive ion channel MscS" evidence="6">
    <location>
        <begin position="126"/>
        <end position="209"/>
    </location>
</feature>
<organism evidence="7 8">
    <name type="scientific">Sulfobacillus thermotolerans</name>
    <dbReference type="NCBI Taxonomy" id="338644"/>
    <lineage>
        <taxon>Bacteria</taxon>
        <taxon>Bacillati</taxon>
        <taxon>Bacillota</taxon>
        <taxon>Clostridia</taxon>
        <taxon>Eubacteriales</taxon>
        <taxon>Clostridiales Family XVII. Incertae Sedis</taxon>
        <taxon>Sulfobacillus</taxon>
    </lineage>
</organism>
<feature type="transmembrane region" description="Helical" evidence="5">
    <location>
        <begin position="114"/>
        <end position="139"/>
    </location>
</feature>
<comment type="subcellular location">
    <subcellularLocation>
        <location evidence="1">Membrane</location>
    </subcellularLocation>
</comment>